<evidence type="ECO:0000313" key="2">
    <source>
        <dbReference type="EMBL" id="PZW18080.1"/>
    </source>
</evidence>
<dbReference type="RefSeq" id="WP_170143054.1">
    <property type="nucleotide sequence ID" value="NZ_BIFX01000002.1"/>
</dbReference>
<feature type="domain" description="Aminoglycoside phosphotransferase" evidence="1">
    <location>
        <begin position="31"/>
        <end position="217"/>
    </location>
</feature>
<proteinExistence type="predicted"/>
<keyword evidence="3" id="KW-1185">Reference proteome</keyword>
<sequence length="286" mass="33806">MINDRLPICLPTEVNAFVSSEERSQLEAQLENYFRAYVVGEKYFIKVGTSEKDCFFQSLKREVKTYKMFHLSSIRCPKLVWHYIGDDIVVLVTEKIPGSPLADRREAFHLPPNVLVENLLPDIAKIRKVETPPHWVSSYHRDEKVQKYCKILHSHLPARLRTALESLVGHLHTQNNIGFSHGDLLPKNILFYHEHYWFIDWEWADLRPYSYDPALFALFSLDPLLGLTCFEKWSQFWNPIELYRDAVVIALREMKIWLTQATNKTERVKYAALWQRTLEEAIRWLM</sequence>
<dbReference type="InterPro" id="IPR011009">
    <property type="entry name" value="Kinase-like_dom_sf"/>
</dbReference>
<accession>A0A326TQE0</accession>
<dbReference type="SUPFAM" id="SSF56112">
    <property type="entry name" value="Protein kinase-like (PK-like)"/>
    <property type="match status" value="1"/>
</dbReference>
<dbReference type="Proteomes" id="UP000248806">
    <property type="component" value="Unassembled WGS sequence"/>
</dbReference>
<gene>
    <name evidence="2" type="ORF">EI42_06351</name>
</gene>
<name>A0A326TQE0_THEHA</name>
<dbReference type="GO" id="GO:0016740">
    <property type="term" value="F:transferase activity"/>
    <property type="evidence" value="ECO:0007669"/>
    <property type="project" value="UniProtKB-KW"/>
</dbReference>
<protein>
    <submittedName>
        <fullName evidence="2">Phosphotransferase family enzyme</fullName>
    </submittedName>
</protein>
<organism evidence="2 3">
    <name type="scientific">Thermosporothrix hazakensis</name>
    <dbReference type="NCBI Taxonomy" id="644383"/>
    <lineage>
        <taxon>Bacteria</taxon>
        <taxon>Bacillati</taxon>
        <taxon>Chloroflexota</taxon>
        <taxon>Ktedonobacteria</taxon>
        <taxon>Ktedonobacterales</taxon>
        <taxon>Thermosporotrichaceae</taxon>
        <taxon>Thermosporothrix</taxon>
    </lineage>
</organism>
<evidence type="ECO:0000259" key="1">
    <source>
        <dbReference type="Pfam" id="PF01636"/>
    </source>
</evidence>
<dbReference type="AlphaFoldDB" id="A0A326TQE0"/>
<dbReference type="Gene3D" id="3.90.1200.10">
    <property type="match status" value="1"/>
</dbReference>
<dbReference type="Pfam" id="PF01636">
    <property type="entry name" value="APH"/>
    <property type="match status" value="1"/>
</dbReference>
<keyword evidence="2" id="KW-0808">Transferase</keyword>
<dbReference type="EMBL" id="QKUF01000061">
    <property type="protein sequence ID" value="PZW18080.1"/>
    <property type="molecule type" value="Genomic_DNA"/>
</dbReference>
<dbReference type="InterPro" id="IPR002575">
    <property type="entry name" value="Aminoglycoside_PTrfase"/>
</dbReference>
<reference evidence="2 3" key="1">
    <citation type="submission" date="2018-06" db="EMBL/GenBank/DDBJ databases">
        <title>Genomic Encyclopedia of Archaeal and Bacterial Type Strains, Phase II (KMG-II): from individual species to whole genera.</title>
        <authorList>
            <person name="Goeker M."/>
        </authorList>
    </citation>
    <scope>NUCLEOTIDE SEQUENCE [LARGE SCALE GENOMIC DNA]</scope>
    <source>
        <strain evidence="2 3">ATCC BAA-1881</strain>
    </source>
</reference>
<comment type="caution">
    <text evidence="2">The sequence shown here is derived from an EMBL/GenBank/DDBJ whole genome shotgun (WGS) entry which is preliminary data.</text>
</comment>
<evidence type="ECO:0000313" key="3">
    <source>
        <dbReference type="Proteomes" id="UP000248806"/>
    </source>
</evidence>